<evidence type="ECO:0000313" key="3">
    <source>
        <dbReference type="EMBL" id="CAB4163510.1"/>
    </source>
</evidence>
<keyword evidence="1" id="KW-1133">Transmembrane helix</keyword>
<feature type="transmembrane region" description="Helical" evidence="1">
    <location>
        <begin position="6"/>
        <end position="23"/>
    </location>
</feature>
<organism evidence="3">
    <name type="scientific">uncultured Caudovirales phage</name>
    <dbReference type="NCBI Taxonomy" id="2100421"/>
    <lineage>
        <taxon>Viruses</taxon>
        <taxon>Duplodnaviria</taxon>
        <taxon>Heunggongvirae</taxon>
        <taxon>Uroviricota</taxon>
        <taxon>Caudoviricetes</taxon>
        <taxon>Peduoviridae</taxon>
        <taxon>Maltschvirus</taxon>
        <taxon>Maltschvirus maltsch</taxon>
    </lineage>
</organism>
<keyword evidence="1" id="KW-0472">Membrane</keyword>
<gene>
    <name evidence="2" type="ORF">UFOVP339_20</name>
    <name evidence="3" type="ORF">UFOVP807_21</name>
</gene>
<name>A0A6J5NUW0_9CAUD</name>
<proteinExistence type="predicted"/>
<keyword evidence="1" id="KW-0812">Transmembrane</keyword>
<evidence type="ECO:0000256" key="1">
    <source>
        <dbReference type="SAM" id="Phobius"/>
    </source>
</evidence>
<dbReference type="EMBL" id="LR796757">
    <property type="protein sequence ID" value="CAB4163510.1"/>
    <property type="molecule type" value="Genomic_DNA"/>
</dbReference>
<accession>A0A6J5NUW0</accession>
<sequence>MISYLITFTLGLAAGFVGGLLVFRKHRATIDQAEAKAKSIADEFKN</sequence>
<evidence type="ECO:0000313" key="2">
    <source>
        <dbReference type="EMBL" id="CAB4139105.1"/>
    </source>
</evidence>
<protein>
    <submittedName>
        <fullName evidence="3">Uncharacterized protein</fullName>
    </submittedName>
</protein>
<reference evidence="3" key="1">
    <citation type="submission" date="2020-04" db="EMBL/GenBank/DDBJ databases">
        <authorList>
            <person name="Chiriac C."/>
            <person name="Salcher M."/>
            <person name="Ghai R."/>
            <person name="Kavagutti S V."/>
        </authorList>
    </citation>
    <scope>NUCLEOTIDE SEQUENCE</scope>
</reference>
<dbReference type="EMBL" id="LR796355">
    <property type="protein sequence ID" value="CAB4139105.1"/>
    <property type="molecule type" value="Genomic_DNA"/>
</dbReference>